<dbReference type="Proteomes" id="UP001152523">
    <property type="component" value="Unassembled WGS sequence"/>
</dbReference>
<protein>
    <submittedName>
        <fullName evidence="1">Uncharacterized protein</fullName>
    </submittedName>
</protein>
<keyword evidence="2" id="KW-1185">Reference proteome</keyword>
<evidence type="ECO:0000313" key="1">
    <source>
        <dbReference type="EMBL" id="CAH9146477.1"/>
    </source>
</evidence>
<accession>A0AAV0GFQ0</accession>
<reference evidence="1" key="1">
    <citation type="submission" date="2022-07" db="EMBL/GenBank/DDBJ databases">
        <authorList>
            <person name="Macas J."/>
            <person name="Novak P."/>
            <person name="Neumann P."/>
        </authorList>
    </citation>
    <scope>NUCLEOTIDE SEQUENCE</scope>
</reference>
<name>A0AAV0GFQ0_9ASTE</name>
<organism evidence="1 2">
    <name type="scientific">Cuscuta epithymum</name>
    <dbReference type="NCBI Taxonomy" id="186058"/>
    <lineage>
        <taxon>Eukaryota</taxon>
        <taxon>Viridiplantae</taxon>
        <taxon>Streptophyta</taxon>
        <taxon>Embryophyta</taxon>
        <taxon>Tracheophyta</taxon>
        <taxon>Spermatophyta</taxon>
        <taxon>Magnoliopsida</taxon>
        <taxon>eudicotyledons</taxon>
        <taxon>Gunneridae</taxon>
        <taxon>Pentapetalae</taxon>
        <taxon>asterids</taxon>
        <taxon>lamiids</taxon>
        <taxon>Solanales</taxon>
        <taxon>Convolvulaceae</taxon>
        <taxon>Cuscuteae</taxon>
        <taxon>Cuscuta</taxon>
        <taxon>Cuscuta subgen. Cuscuta</taxon>
    </lineage>
</organism>
<evidence type="ECO:0000313" key="2">
    <source>
        <dbReference type="Proteomes" id="UP001152523"/>
    </source>
</evidence>
<proteinExistence type="predicted"/>
<gene>
    <name evidence="1" type="ORF">CEPIT_LOCUS43020</name>
</gene>
<comment type="caution">
    <text evidence="1">The sequence shown here is derived from an EMBL/GenBank/DDBJ whole genome shotgun (WGS) entry which is preliminary data.</text>
</comment>
<dbReference type="EMBL" id="CAMAPF010001104">
    <property type="protein sequence ID" value="CAH9146477.1"/>
    <property type="molecule type" value="Genomic_DNA"/>
</dbReference>
<dbReference type="AlphaFoldDB" id="A0AAV0GFQ0"/>
<sequence>MEEVVEGGLGGCDGRIVVRLRAAAAGKGAVVVWGRFTVVVSELGKVVERVGRLPAGHLTGGGGEVTECDQRREGDGCRGLWLVVAAREVQGRDIGDGALGHY</sequence>